<reference evidence="5" key="1">
    <citation type="submission" date="2015-08" db="EMBL/GenBank/DDBJ databases">
        <authorList>
            <person name="Varghese N."/>
        </authorList>
    </citation>
    <scope>NUCLEOTIDE SEQUENCE [LARGE SCALE GENOMIC DNA]</scope>
    <source>
        <strain evidence="5">DSM 23407</strain>
    </source>
</reference>
<dbReference type="PIRSF" id="PIRSF034039">
    <property type="entry name" value="UCP034039"/>
    <property type="match status" value="1"/>
</dbReference>
<protein>
    <submittedName>
        <fullName evidence="4">Uncharacterized protein involved in outer membrane biogenesis</fullName>
    </submittedName>
</protein>
<keyword evidence="2" id="KW-0472">Membrane</keyword>
<evidence type="ECO:0000259" key="3">
    <source>
        <dbReference type="Pfam" id="PF05170"/>
    </source>
</evidence>
<dbReference type="InterPro" id="IPR007844">
    <property type="entry name" value="AsmA"/>
</dbReference>
<feature type="region of interest" description="Disordered" evidence="1">
    <location>
        <begin position="1155"/>
        <end position="1304"/>
    </location>
</feature>
<dbReference type="Pfam" id="PF05170">
    <property type="entry name" value="AsmA"/>
    <property type="match status" value="2"/>
</dbReference>
<dbReference type="OrthoDB" id="9816380at2"/>
<dbReference type="EMBL" id="CYHE01000001">
    <property type="protein sequence ID" value="CUA91939.1"/>
    <property type="molecule type" value="Genomic_DNA"/>
</dbReference>
<sequence>MTLNSVYITAGVAIILALLAALVGPLFVDWTAYRSTFERYAGEALGHKVTVLGKADMSLLPAPALTFTDVRVGDAENPLLSVSRFQMRVELPSLLKGEIRVVEMRLDRPQANLALDEYGRLDWLMERSEAGLARVDPKNVAFDQIEVNNGSVTLSDARDGGSRKIENVNVVVSARSLNGPFKVDGSLSSNGEPMSLRLATGERQPGGGIRVKADLTPALTPAQLSVDALLSDKAGAPELDGRFTLASVASDDPSMQEWRVQGDVKAGPAAITVPSFELRYGPDERHVTLTGEGNLDLAASRRFLIKAGARQLDLDRMLGQGPQQPVAIRTAGQSLLSGLAALAPDTLKGEVSLDLPAIVAGGEIIQGTRLDLETAAGGWKVLRLSSRLPGRTQVTTQGDLSLQGAPSYSGTLVLNSAQPGLLTGWLQGHNGLVFTGLPVALEGKLDAGSGGVSFAVSRLDIDGAKAAGSIAYTHERNGKSVFSLGLEAEKLDLDLVSGLAPAFGADALGGMLAGAEIDVKLHAREVSIRGIKGKALTVEAGYDGEQLKISKLSANDLAGARIDALGTIRDLTTVPSGSLNATLEASSLAGLYALIENAAPDSELTRRLQIGGDYLVPAKLDGRIEAKPSGQGSEMRLVLSGEVNGNKIGLDSRFAGRMDAWRDGDAALTLNMSGPEGALLLRQLGFDVASEEGLGAAELALKLNGQPGDSLAVSLDAKAGTSRLEAVGDMELPRDGVPLRYTAGVTLKSQDLSPAVLMTGQVLPALAGDLTADLRFDLLGEGGKLTLSDIKGVMAGVTVAGRLTGDLTPAAGSGLYRISGALDLSALDARLLSEVMLGADQWALAEGNGVWPGQALGTPFAGHMDLGLDLKAGKLWLDDLTAIETVSAKLRIVPDSLRLEGLEARYGGGSLSGQVALTRNAGEAGFSGTLQLTGAQAENLVWQRSGRAVATGTLDVNAQFETSGRSIAALAAGLSGGGTVALKDGELRALNPEAFSLIIRAADSGLQLEEDKVRSLFISQLDAGTLPFASLEGSLSMAAGRVSLRNLRAEGTAAALLGSGQINLNDWTVQADLSLKADAGEDAVAGAEPQAAVIFSGPLGNPERRIDTGPLMAFLTLRAFEKEVERVERLQADILDRDRLAREMKYFREAEEQHRTAEKAAAEKAAAEKAAAEKAAAEKAAAGNASERQPEKAPESVPAPDQRGNAQSTAPSRSERAQTGPKPANGDAIGDLLTFEEKIQSAIGNAGRSGAAGRDPEAAGSVAPLPPLEPAKEIPAAPRVQGQRSDAGAGGPADSIPANKPAQPVLVTMPSGLVVTYPAPGN</sequence>
<feature type="domain" description="AsmA" evidence="3">
    <location>
        <begin position="7"/>
        <end position="174"/>
    </location>
</feature>
<evidence type="ECO:0000313" key="5">
    <source>
        <dbReference type="Proteomes" id="UP000183900"/>
    </source>
</evidence>
<evidence type="ECO:0000256" key="2">
    <source>
        <dbReference type="SAM" id="Phobius"/>
    </source>
</evidence>
<keyword evidence="2" id="KW-1133">Transmembrane helix</keyword>
<name>A0A0K6HM28_9HYPH</name>
<dbReference type="PANTHER" id="PTHR30441:SF4">
    <property type="entry name" value="PROTEIN ASMA"/>
    <property type="match status" value="1"/>
</dbReference>
<proteinExistence type="predicted"/>
<dbReference type="InterPro" id="IPR052894">
    <property type="entry name" value="AsmA-related"/>
</dbReference>
<dbReference type="RefSeq" id="WP_055453954.1">
    <property type="nucleotide sequence ID" value="NZ_CYHE01000001.1"/>
</dbReference>
<accession>A0A0K6HM28</accession>
<dbReference type="Proteomes" id="UP000183900">
    <property type="component" value="Unassembled WGS sequence"/>
</dbReference>
<evidence type="ECO:0000313" key="4">
    <source>
        <dbReference type="EMBL" id="CUA91939.1"/>
    </source>
</evidence>
<dbReference type="PANTHER" id="PTHR30441">
    <property type="entry name" value="DUF748 DOMAIN-CONTAINING PROTEIN"/>
    <property type="match status" value="1"/>
</dbReference>
<keyword evidence="2" id="KW-0812">Transmembrane</keyword>
<organism evidence="4 5">
    <name type="scientific">Pannonibacter indicus</name>
    <dbReference type="NCBI Taxonomy" id="466044"/>
    <lineage>
        <taxon>Bacteria</taxon>
        <taxon>Pseudomonadati</taxon>
        <taxon>Pseudomonadota</taxon>
        <taxon>Alphaproteobacteria</taxon>
        <taxon>Hyphomicrobiales</taxon>
        <taxon>Stappiaceae</taxon>
        <taxon>Pannonibacter</taxon>
    </lineage>
</organism>
<keyword evidence="5" id="KW-1185">Reference proteome</keyword>
<evidence type="ECO:0000256" key="1">
    <source>
        <dbReference type="SAM" id="MobiDB-lite"/>
    </source>
</evidence>
<dbReference type="InterPro" id="IPR017023">
    <property type="entry name" value="UCP034039"/>
</dbReference>
<dbReference type="GO" id="GO:0005886">
    <property type="term" value="C:plasma membrane"/>
    <property type="evidence" value="ECO:0007669"/>
    <property type="project" value="TreeGrafter"/>
</dbReference>
<feature type="domain" description="AsmA" evidence="3">
    <location>
        <begin position="845"/>
        <end position="1045"/>
    </location>
</feature>
<gene>
    <name evidence="4" type="ORF">Ga0061067_101184</name>
</gene>
<feature type="compositionally biased region" description="Basic and acidic residues" evidence="1">
    <location>
        <begin position="1155"/>
        <end position="1177"/>
    </location>
</feature>
<dbReference type="GO" id="GO:0090313">
    <property type="term" value="P:regulation of protein targeting to membrane"/>
    <property type="evidence" value="ECO:0007669"/>
    <property type="project" value="TreeGrafter"/>
</dbReference>
<feature type="transmembrane region" description="Helical" evidence="2">
    <location>
        <begin position="7"/>
        <end position="28"/>
    </location>
</feature>